<evidence type="ECO:0000313" key="5">
    <source>
        <dbReference type="Proteomes" id="UP000282060"/>
    </source>
</evidence>
<feature type="domain" description="Carbohydrate-binding" evidence="2">
    <location>
        <begin position="52"/>
        <end position="210"/>
    </location>
</feature>
<protein>
    <submittedName>
        <fullName evidence="4">Uncharacterized protein</fullName>
    </submittedName>
</protein>
<dbReference type="AlphaFoldDB" id="A0A3S0KPP1"/>
<name>A0A3S0KPP1_9GAMM</name>
<feature type="chain" id="PRO_5018765792" evidence="1">
    <location>
        <begin position="34"/>
        <end position="793"/>
    </location>
</feature>
<dbReference type="InterPro" id="IPR010502">
    <property type="entry name" value="Carb-bd_dom_fam9"/>
</dbReference>
<gene>
    <name evidence="4" type="ORF">EKG39_00285</name>
</gene>
<sequence>MKFKLPFTTQLSSLLLASAIGALSTLSSFSTFAGSSHQFSLSIPTLEGGATIDGQLDEVQWQNAAIAELKYETSPGENIVAPVGTTAKIFSTGESLFISFVASDPDSSIDDDIIRANLNDRDDTWGDDLVGIKLDTFNDSRLAYQFFVNPYGVQTDSIENELTGDESDAWDGIWYTSARKTAQGYQVEIELPLRLFNFDSQLSQQTWGVEFIRFYPRDQVRRLSTHQIDRNNSCQLCQLGTATGLEGLKPSQDLQLTPSLVFNRNSQRDAEPGADWDNDNSVEPGLDIRWGITPSTLLSATINPDFSQVEADAGQLDINSTFALFYPEKRAFFLDNKDYFDTQLQLLHTRNIVSPDYGLKLTSKVDNHTFAVMASNDTKTNFLVPGNLSSDIASLDEESINLAGRYRADINDELSIGTLVTAKRSEQYHNYLASGDLKYQPTPQDTFTAQYVFSATQYPDELYREFCSGSDCLPDSNCELSDCGINERVLRTKRDDELQDSFYHLKYKHERRSWYAFTQYESAGDDFRADLGFISKVDVNKLVAGGGYTWYPQDSSISRVELGGDWDISHNQAGELLEQELEAKVEFEGSMQSYTAFGIVTRERVGRRHDSSQLAIDGNTQLFDETKGWGYSKIIPSRALTLDLDLSYGDNIDFANDQLGTELFVNPGVEWKLSDSVSLDVSHIYRSLDVDDGRLFTANLSDLRLNWHINLRNFIRISSIYTHIERDPSLYLYGSPDAKEQQLGNEVLYGYKLNPQSVFYLGYSDGLNRDDEIDALTRTEQTYFMKLSYAWLL</sequence>
<keyword evidence="1" id="KW-0732">Signal</keyword>
<keyword evidence="5" id="KW-1185">Reference proteome</keyword>
<dbReference type="GO" id="GO:0030246">
    <property type="term" value="F:carbohydrate binding"/>
    <property type="evidence" value="ECO:0007669"/>
    <property type="project" value="InterPro"/>
</dbReference>
<evidence type="ECO:0000259" key="2">
    <source>
        <dbReference type="Pfam" id="PF06452"/>
    </source>
</evidence>
<dbReference type="EMBL" id="RXNV01000001">
    <property type="protein sequence ID" value="RTR35077.1"/>
    <property type="molecule type" value="Genomic_DNA"/>
</dbReference>
<dbReference type="Pfam" id="PF19313">
    <property type="entry name" value="DUF5916"/>
    <property type="match status" value="1"/>
</dbReference>
<proteinExistence type="predicted"/>
<accession>A0A3S0KPP1</accession>
<dbReference type="CDD" id="cd09618">
    <property type="entry name" value="CBM9_like_2"/>
    <property type="match status" value="1"/>
</dbReference>
<feature type="domain" description="DUF5916" evidence="3">
    <location>
        <begin position="275"/>
        <end position="353"/>
    </location>
</feature>
<evidence type="ECO:0000256" key="1">
    <source>
        <dbReference type="SAM" id="SignalP"/>
    </source>
</evidence>
<evidence type="ECO:0000313" key="4">
    <source>
        <dbReference type="EMBL" id="RTR35077.1"/>
    </source>
</evidence>
<dbReference type="Gene3D" id="2.60.40.1190">
    <property type="match status" value="1"/>
</dbReference>
<dbReference type="GO" id="GO:0016052">
    <property type="term" value="P:carbohydrate catabolic process"/>
    <property type="evidence" value="ECO:0007669"/>
    <property type="project" value="InterPro"/>
</dbReference>
<organism evidence="4 5">
    <name type="scientific">Shewanella atlantica</name>
    <dbReference type="NCBI Taxonomy" id="271099"/>
    <lineage>
        <taxon>Bacteria</taxon>
        <taxon>Pseudomonadati</taxon>
        <taxon>Pseudomonadota</taxon>
        <taxon>Gammaproteobacteria</taxon>
        <taxon>Alteromonadales</taxon>
        <taxon>Shewanellaceae</taxon>
        <taxon>Shewanella</taxon>
    </lineage>
</organism>
<feature type="signal peptide" evidence="1">
    <location>
        <begin position="1"/>
        <end position="33"/>
    </location>
</feature>
<dbReference type="Pfam" id="PF06452">
    <property type="entry name" value="CBM9_1"/>
    <property type="match status" value="1"/>
</dbReference>
<dbReference type="InterPro" id="IPR045670">
    <property type="entry name" value="DUF5916"/>
</dbReference>
<comment type="caution">
    <text evidence="4">The sequence shown here is derived from an EMBL/GenBank/DDBJ whole genome shotgun (WGS) entry which is preliminary data.</text>
</comment>
<evidence type="ECO:0000259" key="3">
    <source>
        <dbReference type="Pfam" id="PF19313"/>
    </source>
</evidence>
<reference evidence="4 5" key="1">
    <citation type="submission" date="2018-12" db="EMBL/GenBank/DDBJ databases">
        <authorList>
            <person name="Yu L."/>
        </authorList>
    </citation>
    <scope>NUCLEOTIDE SEQUENCE [LARGE SCALE GENOMIC DNA]</scope>
    <source>
        <strain evidence="4 5">HAW-EB5</strain>
    </source>
</reference>
<dbReference type="SUPFAM" id="SSF49344">
    <property type="entry name" value="CBD9-like"/>
    <property type="match status" value="1"/>
</dbReference>
<dbReference type="OrthoDB" id="9786766at2"/>
<dbReference type="Proteomes" id="UP000282060">
    <property type="component" value="Unassembled WGS sequence"/>
</dbReference>
<dbReference type="GO" id="GO:0004553">
    <property type="term" value="F:hydrolase activity, hydrolyzing O-glycosyl compounds"/>
    <property type="evidence" value="ECO:0007669"/>
    <property type="project" value="InterPro"/>
</dbReference>